<organism evidence="1 2">
    <name type="scientific">Brachionus plicatilis</name>
    <name type="common">Marine rotifer</name>
    <name type="synonym">Brachionus muelleri</name>
    <dbReference type="NCBI Taxonomy" id="10195"/>
    <lineage>
        <taxon>Eukaryota</taxon>
        <taxon>Metazoa</taxon>
        <taxon>Spiralia</taxon>
        <taxon>Gnathifera</taxon>
        <taxon>Rotifera</taxon>
        <taxon>Eurotatoria</taxon>
        <taxon>Monogononta</taxon>
        <taxon>Pseudotrocha</taxon>
        <taxon>Ploima</taxon>
        <taxon>Brachionidae</taxon>
        <taxon>Brachionus</taxon>
    </lineage>
</organism>
<gene>
    <name evidence="1" type="ORF">BpHYR1_008002</name>
</gene>
<evidence type="ECO:0000313" key="1">
    <source>
        <dbReference type="EMBL" id="RNA18043.1"/>
    </source>
</evidence>
<keyword evidence="2" id="KW-1185">Reference proteome</keyword>
<dbReference type="EMBL" id="REGN01004317">
    <property type="protein sequence ID" value="RNA18043.1"/>
    <property type="molecule type" value="Genomic_DNA"/>
</dbReference>
<reference evidence="1 2" key="1">
    <citation type="journal article" date="2018" name="Sci. Rep.">
        <title>Genomic signatures of local adaptation to the degree of environmental predictability in rotifers.</title>
        <authorList>
            <person name="Franch-Gras L."/>
            <person name="Hahn C."/>
            <person name="Garcia-Roger E.M."/>
            <person name="Carmona M.J."/>
            <person name="Serra M."/>
            <person name="Gomez A."/>
        </authorList>
    </citation>
    <scope>NUCLEOTIDE SEQUENCE [LARGE SCALE GENOMIC DNA]</scope>
    <source>
        <strain evidence="1">HYR1</strain>
    </source>
</reference>
<accession>A0A3M7R391</accession>
<proteinExistence type="predicted"/>
<name>A0A3M7R391_BRAPC</name>
<comment type="caution">
    <text evidence="1">The sequence shown here is derived from an EMBL/GenBank/DDBJ whole genome shotgun (WGS) entry which is preliminary data.</text>
</comment>
<dbReference type="Proteomes" id="UP000276133">
    <property type="component" value="Unassembled WGS sequence"/>
</dbReference>
<sequence length="108" mass="12680">MIVKIETAYKIGNIVIQAKINPSKSPFCIQRHHHSNHQINQVYVPDLYSTNIRDNGLFFLAHTHICYKLKAYLVEFTAKHRKKSHFDSFVLLVKVILIFMLKKNVMLK</sequence>
<evidence type="ECO:0000313" key="2">
    <source>
        <dbReference type="Proteomes" id="UP000276133"/>
    </source>
</evidence>
<protein>
    <submittedName>
        <fullName evidence="1">Uncharacterized protein</fullName>
    </submittedName>
</protein>
<dbReference type="AlphaFoldDB" id="A0A3M7R391"/>